<dbReference type="PANTHER" id="PTHR47336:SF3">
    <property type="entry name" value="SERINE-RICH PROTEIN TYE7"/>
    <property type="match status" value="1"/>
</dbReference>
<dbReference type="GeneID" id="87901900"/>
<comment type="caution">
    <text evidence="4">The sequence shown here is derived from an EMBL/GenBank/DDBJ whole genome shotgun (WGS) entry which is preliminary data.</text>
</comment>
<dbReference type="SUPFAM" id="SSF47459">
    <property type="entry name" value="HLH, helix-loop-helix DNA-binding domain"/>
    <property type="match status" value="1"/>
</dbReference>
<feature type="compositionally biased region" description="Gly residues" evidence="2">
    <location>
        <begin position="377"/>
        <end position="387"/>
    </location>
</feature>
<keyword evidence="5" id="KW-1185">Reference proteome</keyword>
<proteinExistence type="predicted"/>
<feature type="compositionally biased region" description="Gly residues" evidence="2">
    <location>
        <begin position="439"/>
        <end position="457"/>
    </location>
</feature>
<keyword evidence="1" id="KW-0175">Coiled coil</keyword>
<evidence type="ECO:0000256" key="1">
    <source>
        <dbReference type="SAM" id="Coils"/>
    </source>
</evidence>
<feature type="compositionally biased region" description="Basic and acidic residues" evidence="2">
    <location>
        <begin position="321"/>
        <end position="342"/>
    </location>
</feature>
<dbReference type="SMART" id="SM00353">
    <property type="entry name" value="HLH"/>
    <property type="match status" value="1"/>
</dbReference>
<organism evidence="4 5">
    <name type="scientific">Podospora bellae-mahoneyi</name>
    <dbReference type="NCBI Taxonomy" id="2093777"/>
    <lineage>
        <taxon>Eukaryota</taxon>
        <taxon>Fungi</taxon>
        <taxon>Dikarya</taxon>
        <taxon>Ascomycota</taxon>
        <taxon>Pezizomycotina</taxon>
        <taxon>Sordariomycetes</taxon>
        <taxon>Sordariomycetidae</taxon>
        <taxon>Sordariales</taxon>
        <taxon>Podosporaceae</taxon>
        <taxon>Podospora</taxon>
    </lineage>
</organism>
<dbReference type="PANTHER" id="PTHR47336">
    <property type="entry name" value="TRANSCRIPTION FACTOR HMS1-RELATED"/>
    <property type="match status" value="1"/>
</dbReference>
<dbReference type="Gene3D" id="4.10.280.10">
    <property type="entry name" value="Helix-loop-helix DNA-binding domain"/>
    <property type="match status" value="1"/>
</dbReference>
<dbReference type="InterPro" id="IPR011598">
    <property type="entry name" value="bHLH_dom"/>
</dbReference>
<feature type="compositionally biased region" description="Polar residues" evidence="2">
    <location>
        <begin position="295"/>
        <end position="320"/>
    </location>
</feature>
<sequence>MSSHRDPRFTQNKPQRNQLHAPTNQGMIQHNSEAFFIDYTPGNPEHLVAGGYHSTFGAGGVTRLGPEYHPTNTPSATSSSAFGQPDYSFATAGSTTLSTARVRSREHPNVYPLNTSQPAFPPAATLVDWRISPYTTDAVSPNVPVSIAAHSLSTTAGVIGYASQPNVTDPYMGDYVSPTAPLPPLQQPGFDFQPWPAAVDDGTMSLGTASPSSLMSPVMQSYEMVASPTGSGIDESSMGMYGGASVENWQLPPQPPSRTDSMEMGTSSPGGGGKRAKQYAEQSGASPVTAAPKSGTGNSTTTAAKTKLRSASRTSKNMQTRTEETPQERKSRNSHNLVEKQYRNRLNMQFEILMNTLPESMRSPTTTASGADSDVGQAGGGQGGTGLDLGERRLSKAQVLDMSTRYIRSLEKEREKLEREREELLLGMAKMREAYEKGGTSGPGSGTGGGKGKGAAG</sequence>
<protein>
    <recommendedName>
        <fullName evidence="3">BHLH domain-containing protein</fullName>
    </recommendedName>
</protein>
<accession>A0ABR0F662</accession>
<feature type="region of interest" description="Disordered" evidence="2">
    <location>
        <begin position="434"/>
        <end position="457"/>
    </location>
</feature>
<feature type="domain" description="BHLH" evidence="3">
    <location>
        <begin position="330"/>
        <end position="410"/>
    </location>
</feature>
<dbReference type="RefSeq" id="XP_062728459.1">
    <property type="nucleotide sequence ID" value="XM_062882418.1"/>
</dbReference>
<evidence type="ECO:0000259" key="3">
    <source>
        <dbReference type="PROSITE" id="PS50888"/>
    </source>
</evidence>
<name>A0ABR0F662_9PEZI</name>
<gene>
    <name evidence="4" type="ORF">QC761_708680</name>
</gene>
<feature type="region of interest" description="Disordered" evidence="2">
    <location>
        <begin position="227"/>
        <end position="342"/>
    </location>
</feature>
<reference evidence="4 5" key="1">
    <citation type="journal article" date="2023" name="bioRxiv">
        <title>High-quality genome assemblies of four members of thePodospora anserinaspecies complex.</title>
        <authorList>
            <person name="Ament-Velasquez S.L."/>
            <person name="Vogan A.A."/>
            <person name="Wallerman O."/>
            <person name="Hartmann F."/>
            <person name="Gautier V."/>
            <person name="Silar P."/>
            <person name="Giraud T."/>
            <person name="Johannesson H."/>
        </authorList>
    </citation>
    <scope>NUCLEOTIDE SEQUENCE [LARGE SCALE GENOMIC DNA]</scope>
    <source>
        <strain evidence="4 5">CBS 112042</strain>
    </source>
</reference>
<feature type="compositionally biased region" description="Polar residues" evidence="2">
    <location>
        <begin position="9"/>
        <end position="26"/>
    </location>
</feature>
<dbReference type="Proteomes" id="UP001322138">
    <property type="component" value="Unassembled WGS sequence"/>
</dbReference>
<feature type="coiled-coil region" evidence="1">
    <location>
        <begin position="400"/>
        <end position="434"/>
    </location>
</feature>
<dbReference type="Pfam" id="PF00010">
    <property type="entry name" value="HLH"/>
    <property type="match status" value="1"/>
</dbReference>
<feature type="region of interest" description="Disordered" evidence="2">
    <location>
        <begin position="360"/>
        <end position="392"/>
    </location>
</feature>
<evidence type="ECO:0000313" key="4">
    <source>
        <dbReference type="EMBL" id="KAK4639483.1"/>
    </source>
</evidence>
<dbReference type="InterPro" id="IPR036638">
    <property type="entry name" value="HLH_DNA-bd_sf"/>
</dbReference>
<dbReference type="PROSITE" id="PS50888">
    <property type="entry name" value="BHLH"/>
    <property type="match status" value="1"/>
</dbReference>
<evidence type="ECO:0000256" key="2">
    <source>
        <dbReference type="SAM" id="MobiDB-lite"/>
    </source>
</evidence>
<evidence type="ECO:0000313" key="5">
    <source>
        <dbReference type="Proteomes" id="UP001322138"/>
    </source>
</evidence>
<dbReference type="InterPro" id="IPR052099">
    <property type="entry name" value="Regulatory_TF_Diverse"/>
</dbReference>
<feature type="region of interest" description="Disordered" evidence="2">
    <location>
        <begin position="1"/>
        <end position="26"/>
    </location>
</feature>
<dbReference type="EMBL" id="JAFFGZ010000009">
    <property type="protein sequence ID" value="KAK4639483.1"/>
    <property type="molecule type" value="Genomic_DNA"/>
</dbReference>